<name>A0A430AQA6_9ENTE</name>
<dbReference type="Pfam" id="PF00893">
    <property type="entry name" value="Multi_Drug_Res"/>
    <property type="match status" value="1"/>
</dbReference>
<evidence type="ECO:0000256" key="7">
    <source>
        <dbReference type="SAM" id="Phobius"/>
    </source>
</evidence>
<sequence>MNKYWSKIIIAAIFEVGWVIGLKHSASIFHWLMTFIAIFISFYLLITATQKLPVGTAYAVFVGLGTTGTVLMDTLLFDAPLSLAKVLFIGLLLVGVVGLKMLTDQTKEEK</sequence>
<evidence type="ECO:0000313" key="9">
    <source>
        <dbReference type="Proteomes" id="UP000287605"/>
    </source>
</evidence>
<keyword evidence="4 7" id="KW-1133">Transmembrane helix</keyword>
<gene>
    <name evidence="8" type="ORF">CBF29_09810</name>
</gene>
<dbReference type="RefSeq" id="WP_126809546.1">
    <property type="nucleotide sequence ID" value="NZ_NGKA01000015.1"/>
</dbReference>
<organism evidence="8 9">
    <name type="scientific">Vagococcus elongatus</name>
    <dbReference type="NCBI Taxonomy" id="180344"/>
    <lineage>
        <taxon>Bacteria</taxon>
        <taxon>Bacillati</taxon>
        <taxon>Bacillota</taxon>
        <taxon>Bacilli</taxon>
        <taxon>Lactobacillales</taxon>
        <taxon>Enterococcaceae</taxon>
        <taxon>Vagococcus</taxon>
    </lineage>
</organism>
<feature type="transmembrane region" description="Helical" evidence="7">
    <location>
        <begin position="28"/>
        <end position="46"/>
    </location>
</feature>
<protein>
    <submittedName>
        <fullName evidence="8">QacE family quaternary ammonium compound efflux SMR transporter</fullName>
    </submittedName>
</protein>
<dbReference type="OrthoDB" id="2168659at2"/>
<dbReference type="AlphaFoldDB" id="A0A430AQA6"/>
<dbReference type="PANTHER" id="PTHR30561">
    <property type="entry name" value="SMR FAMILY PROTON-DEPENDENT DRUG EFFLUX TRANSPORTER SUGE"/>
    <property type="match status" value="1"/>
</dbReference>
<feature type="transmembrane region" description="Helical" evidence="7">
    <location>
        <begin position="5"/>
        <end position="22"/>
    </location>
</feature>
<dbReference type="InterPro" id="IPR037185">
    <property type="entry name" value="EmrE-like"/>
</dbReference>
<dbReference type="PANTHER" id="PTHR30561:SF7">
    <property type="entry name" value="GUANIDINIUM EFFLUX SYSTEM SUBUNIT GDNC-RELATED"/>
    <property type="match status" value="1"/>
</dbReference>
<evidence type="ECO:0000256" key="5">
    <source>
        <dbReference type="ARBA" id="ARBA00023136"/>
    </source>
</evidence>
<keyword evidence="2" id="KW-1003">Cell membrane</keyword>
<evidence type="ECO:0000256" key="2">
    <source>
        <dbReference type="ARBA" id="ARBA00022475"/>
    </source>
</evidence>
<proteinExistence type="inferred from homology"/>
<keyword evidence="9" id="KW-1185">Reference proteome</keyword>
<dbReference type="EMBL" id="NGKA01000015">
    <property type="protein sequence ID" value="RSU10299.1"/>
    <property type="molecule type" value="Genomic_DNA"/>
</dbReference>
<dbReference type="Proteomes" id="UP000287605">
    <property type="component" value="Unassembled WGS sequence"/>
</dbReference>
<dbReference type="SUPFAM" id="SSF103481">
    <property type="entry name" value="Multidrug resistance efflux transporter EmrE"/>
    <property type="match status" value="1"/>
</dbReference>
<feature type="transmembrane region" description="Helical" evidence="7">
    <location>
        <begin position="58"/>
        <end position="77"/>
    </location>
</feature>
<keyword evidence="5 7" id="KW-0472">Membrane</keyword>
<accession>A0A430AQA6</accession>
<dbReference type="InterPro" id="IPR000390">
    <property type="entry name" value="Small_drug/metabolite_transptr"/>
</dbReference>
<comment type="similarity">
    <text evidence="6">Belongs to the drug/metabolite transporter (DMT) superfamily. Small multidrug resistance (SMR) (TC 2.A.7.1) family.</text>
</comment>
<dbReference type="InterPro" id="IPR045324">
    <property type="entry name" value="Small_multidrug_res"/>
</dbReference>
<keyword evidence="3 6" id="KW-0812">Transmembrane</keyword>
<evidence type="ECO:0000256" key="4">
    <source>
        <dbReference type="ARBA" id="ARBA00022989"/>
    </source>
</evidence>
<reference evidence="8 9" key="1">
    <citation type="submission" date="2017-05" db="EMBL/GenBank/DDBJ databases">
        <title>Vagococcus spp. assemblies.</title>
        <authorList>
            <person name="Gulvik C.A."/>
        </authorList>
    </citation>
    <scope>NUCLEOTIDE SEQUENCE [LARGE SCALE GENOMIC DNA]</scope>
    <source>
        <strain evidence="8 9">CCUG 51432</strain>
    </source>
</reference>
<evidence type="ECO:0000256" key="3">
    <source>
        <dbReference type="ARBA" id="ARBA00022692"/>
    </source>
</evidence>
<evidence type="ECO:0000313" key="8">
    <source>
        <dbReference type="EMBL" id="RSU10299.1"/>
    </source>
</evidence>
<evidence type="ECO:0000256" key="1">
    <source>
        <dbReference type="ARBA" id="ARBA00004651"/>
    </source>
</evidence>
<comment type="subcellular location">
    <subcellularLocation>
        <location evidence="1 6">Cell membrane</location>
        <topology evidence="1 6">Multi-pass membrane protein</topology>
    </subcellularLocation>
</comment>
<feature type="transmembrane region" description="Helical" evidence="7">
    <location>
        <begin position="83"/>
        <end position="102"/>
    </location>
</feature>
<dbReference type="Gene3D" id="1.10.3730.20">
    <property type="match status" value="1"/>
</dbReference>
<dbReference type="GO" id="GO:0005886">
    <property type="term" value="C:plasma membrane"/>
    <property type="evidence" value="ECO:0007669"/>
    <property type="project" value="UniProtKB-SubCell"/>
</dbReference>
<dbReference type="GO" id="GO:0022857">
    <property type="term" value="F:transmembrane transporter activity"/>
    <property type="evidence" value="ECO:0007669"/>
    <property type="project" value="InterPro"/>
</dbReference>
<evidence type="ECO:0000256" key="6">
    <source>
        <dbReference type="RuleBase" id="RU003942"/>
    </source>
</evidence>
<comment type="caution">
    <text evidence="8">The sequence shown here is derived from an EMBL/GenBank/DDBJ whole genome shotgun (WGS) entry which is preliminary data.</text>
</comment>